<gene>
    <name evidence="2" type="ORF">HKI87_12g72100</name>
</gene>
<dbReference type="EMBL" id="CP151512">
    <property type="protein sequence ID" value="WZN65650.1"/>
    <property type="molecule type" value="Genomic_DNA"/>
</dbReference>
<dbReference type="AlphaFoldDB" id="A0AAX4PH46"/>
<keyword evidence="3" id="KW-1185">Reference proteome</keyword>
<feature type="region of interest" description="Disordered" evidence="1">
    <location>
        <begin position="178"/>
        <end position="231"/>
    </location>
</feature>
<dbReference type="InterPro" id="IPR008942">
    <property type="entry name" value="ENTH_VHS"/>
</dbReference>
<evidence type="ECO:0000256" key="1">
    <source>
        <dbReference type="SAM" id="MobiDB-lite"/>
    </source>
</evidence>
<evidence type="ECO:0000313" key="3">
    <source>
        <dbReference type="Proteomes" id="UP001472866"/>
    </source>
</evidence>
<reference evidence="2 3" key="1">
    <citation type="submission" date="2024-03" db="EMBL/GenBank/DDBJ databases">
        <title>Complete genome sequence of the green alga Chloropicon roscoffensis RCC1871.</title>
        <authorList>
            <person name="Lemieux C."/>
            <person name="Pombert J.-F."/>
            <person name="Otis C."/>
            <person name="Turmel M."/>
        </authorList>
    </citation>
    <scope>NUCLEOTIDE SEQUENCE [LARGE SCALE GENOMIC DNA]</scope>
    <source>
        <strain evidence="2 3">RCC1871</strain>
    </source>
</reference>
<dbReference type="SUPFAM" id="SSF48464">
    <property type="entry name" value="ENTH/VHS domain"/>
    <property type="match status" value="1"/>
</dbReference>
<organism evidence="2 3">
    <name type="scientific">Chloropicon roscoffensis</name>
    <dbReference type="NCBI Taxonomy" id="1461544"/>
    <lineage>
        <taxon>Eukaryota</taxon>
        <taxon>Viridiplantae</taxon>
        <taxon>Chlorophyta</taxon>
        <taxon>Chloropicophyceae</taxon>
        <taxon>Chloropicales</taxon>
        <taxon>Chloropicaceae</taxon>
        <taxon>Chloropicon</taxon>
    </lineage>
</organism>
<evidence type="ECO:0000313" key="2">
    <source>
        <dbReference type="EMBL" id="WZN65650.1"/>
    </source>
</evidence>
<dbReference type="Proteomes" id="UP001472866">
    <property type="component" value="Chromosome 12"/>
</dbReference>
<proteinExistence type="predicted"/>
<name>A0AAX4PH46_9CHLO</name>
<sequence>MQVMKKMRQKLKEEGLVLKAEEVTSMARNNKKTRAKILKVCELCEEADNAHIIFSVFRARLSDGITFGRHLSVIKTLWLMDAMARHGHENMVEFIASALPYLEGVARHYAAQSETVDAEAFEPLMQKACALADYLQTREAAESPRNRSPAKMAEAVDTMLTEVENTLSDIQTKLIQKVHRDGRASDSELVSPPDTPRTPKSSHFTLDETFGSRGSTPGGTPANSFTGLLSR</sequence>
<protein>
    <submittedName>
        <fullName evidence="2">Uncharacterized protein</fullName>
    </submittedName>
</protein>
<feature type="compositionally biased region" description="Polar residues" evidence="1">
    <location>
        <begin position="221"/>
        <end position="231"/>
    </location>
</feature>
<accession>A0AAX4PH46</accession>